<keyword evidence="2" id="KW-1185">Reference proteome</keyword>
<accession>A0AAV7HPI5</accession>
<proteinExistence type="predicted"/>
<dbReference type="Proteomes" id="UP000775213">
    <property type="component" value="Unassembled WGS sequence"/>
</dbReference>
<dbReference type="EMBL" id="JAGFBR010000002">
    <property type="protein sequence ID" value="KAH0469978.1"/>
    <property type="molecule type" value="Genomic_DNA"/>
</dbReference>
<evidence type="ECO:0000313" key="1">
    <source>
        <dbReference type="EMBL" id="KAH0469978.1"/>
    </source>
</evidence>
<reference evidence="1 2" key="1">
    <citation type="journal article" date="2021" name="Hortic Res">
        <title>Chromosome-scale assembly of the Dendrobium chrysotoxum genome enhances the understanding of orchid evolution.</title>
        <authorList>
            <person name="Zhang Y."/>
            <person name="Zhang G.Q."/>
            <person name="Zhang D."/>
            <person name="Liu X.D."/>
            <person name="Xu X.Y."/>
            <person name="Sun W.H."/>
            <person name="Yu X."/>
            <person name="Zhu X."/>
            <person name="Wang Z.W."/>
            <person name="Zhao X."/>
            <person name="Zhong W.Y."/>
            <person name="Chen H."/>
            <person name="Yin W.L."/>
            <person name="Huang T."/>
            <person name="Niu S.C."/>
            <person name="Liu Z.J."/>
        </authorList>
    </citation>
    <scope>NUCLEOTIDE SEQUENCE [LARGE SCALE GENOMIC DNA]</scope>
    <source>
        <strain evidence="1">Lindl</strain>
    </source>
</reference>
<dbReference type="AlphaFoldDB" id="A0AAV7HPI5"/>
<name>A0AAV7HPI5_DENCH</name>
<sequence length="75" mass="8876">MQKHFQDLKKTTHCGMPALWISKEEIQTLKIFLSLKIYGEFLATLLEPCHILIKLSNDFDYSRVFAHRAYYVKTI</sequence>
<protein>
    <submittedName>
        <fullName evidence="1">Uncharacterized protein</fullName>
    </submittedName>
</protein>
<organism evidence="1 2">
    <name type="scientific">Dendrobium chrysotoxum</name>
    <name type="common">Orchid</name>
    <dbReference type="NCBI Taxonomy" id="161865"/>
    <lineage>
        <taxon>Eukaryota</taxon>
        <taxon>Viridiplantae</taxon>
        <taxon>Streptophyta</taxon>
        <taxon>Embryophyta</taxon>
        <taxon>Tracheophyta</taxon>
        <taxon>Spermatophyta</taxon>
        <taxon>Magnoliopsida</taxon>
        <taxon>Liliopsida</taxon>
        <taxon>Asparagales</taxon>
        <taxon>Orchidaceae</taxon>
        <taxon>Epidendroideae</taxon>
        <taxon>Malaxideae</taxon>
        <taxon>Dendrobiinae</taxon>
        <taxon>Dendrobium</taxon>
    </lineage>
</organism>
<evidence type="ECO:0000313" key="2">
    <source>
        <dbReference type="Proteomes" id="UP000775213"/>
    </source>
</evidence>
<comment type="caution">
    <text evidence="1">The sequence shown here is derived from an EMBL/GenBank/DDBJ whole genome shotgun (WGS) entry which is preliminary data.</text>
</comment>
<gene>
    <name evidence="1" type="ORF">IEQ34_001536</name>
</gene>